<keyword evidence="5" id="KW-0722">Serine protease inhibitor</keyword>
<keyword evidence="11" id="KW-1185">Reference proteome</keyword>
<feature type="signal peptide" evidence="8">
    <location>
        <begin position="1"/>
        <end position="24"/>
    </location>
</feature>
<keyword evidence="8" id="KW-0732">Signal</keyword>
<dbReference type="Gene3D" id="3.30.350.10">
    <property type="entry name" value="Subtilisin inhibitor-like"/>
    <property type="match status" value="1"/>
</dbReference>
<evidence type="ECO:0000313" key="10">
    <source>
        <dbReference type="EMBL" id="MBB1246046.1"/>
    </source>
</evidence>
<dbReference type="Pfam" id="PF00720">
    <property type="entry name" value="SSI"/>
    <property type="match status" value="1"/>
</dbReference>
<dbReference type="SUPFAM" id="SSF55399">
    <property type="entry name" value="Subtilisin inhibitor"/>
    <property type="match status" value="1"/>
</dbReference>
<protein>
    <recommendedName>
        <fullName evidence="9">Subtilisin inhibitor domain-containing protein</fullName>
    </recommendedName>
</protein>
<dbReference type="PROSITE" id="PS51257">
    <property type="entry name" value="PROKAR_LIPOPROTEIN"/>
    <property type="match status" value="1"/>
</dbReference>
<evidence type="ECO:0000256" key="6">
    <source>
        <dbReference type="ARBA" id="ARBA00023157"/>
    </source>
</evidence>
<feature type="chain" id="PRO_5047054393" description="Subtilisin inhibitor domain-containing protein" evidence="8">
    <location>
        <begin position="25"/>
        <end position="152"/>
    </location>
</feature>
<evidence type="ECO:0000256" key="4">
    <source>
        <dbReference type="ARBA" id="ARBA00022690"/>
    </source>
</evidence>
<accession>A0ABR6EL30</accession>
<comment type="subcellular location">
    <subcellularLocation>
        <location evidence="1">Secreted</location>
    </subcellularLocation>
</comment>
<organism evidence="10 11">
    <name type="scientific">Streptomyces durbertensis</name>
    <dbReference type="NCBI Taxonomy" id="2448886"/>
    <lineage>
        <taxon>Bacteria</taxon>
        <taxon>Bacillati</taxon>
        <taxon>Actinomycetota</taxon>
        <taxon>Actinomycetes</taxon>
        <taxon>Kitasatosporales</taxon>
        <taxon>Streptomycetaceae</taxon>
        <taxon>Streptomyces</taxon>
    </lineage>
</organism>
<evidence type="ECO:0000256" key="3">
    <source>
        <dbReference type="ARBA" id="ARBA00022525"/>
    </source>
</evidence>
<keyword evidence="3" id="KW-0964">Secreted</keyword>
<evidence type="ECO:0000256" key="1">
    <source>
        <dbReference type="ARBA" id="ARBA00004613"/>
    </source>
</evidence>
<sequence length="152" mass="16026">MLRRFVTVATVVTAVSAVAGAALACPSPDGEGRPWDGKPGKGRVGEKSLTIVVKDDAGAKERRLTLRCEPTGGNHPQAEEACAAVDRATRGVRSPWEPVSADAMCTQMHGGPQTARVTGTWAGRKVDSSFDRSNGCEIARWDSLTPALPDAR</sequence>
<gene>
    <name evidence="10" type="ORF">GL263_21180</name>
</gene>
<dbReference type="Proteomes" id="UP000766698">
    <property type="component" value="Unassembled WGS sequence"/>
</dbReference>
<evidence type="ECO:0000259" key="9">
    <source>
        <dbReference type="Pfam" id="PF00720"/>
    </source>
</evidence>
<dbReference type="InterPro" id="IPR036819">
    <property type="entry name" value="Subtilisin_inhibitor-like_sf"/>
</dbReference>
<keyword evidence="4" id="KW-0646">Protease inhibitor</keyword>
<evidence type="ECO:0000256" key="2">
    <source>
        <dbReference type="ARBA" id="ARBA00010472"/>
    </source>
</evidence>
<comment type="similarity">
    <text evidence="2">Belongs to the protease inhibitor I16 (SSI) family.</text>
</comment>
<dbReference type="RefSeq" id="WP_182857326.1">
    <property type="nucleotide sequence ID" value="NZ_WMLF01000395.1"/>
</dbReference>
<evidence type="ECO:0000256" key="8">
    <source>
        <dbReference type="SAM" id="SignalP"/>
    </source>
</evidence>
<comment type="caution">
    <text evidence="10">The sequence shown here is derived from an EMBL/GenBank/DDBJ whole genome shotgun (WGS) entry which is preliminary data.</text>
</comment>
<keyword evidence="6" id="KW-1015">Disulfide bond</keyword>
<evidence type="ECO:0000256" key="5">
    <source>
        <dbReference type="ARBA" id="ARBA00022900"/>
    </source>
</evidence>
<proteinExistence type="inferred from homology"/>
<feature type="region of interest" description="Disordered" evidence="7">
    <location>
        <begin position="27"/>
        <end position="47"/>
    </location>
</feature>
<name>A0ABR6EL30_9ACTN</name>
<evidence type="ECO:0000313" key="11">
    <source>
        <dbReference type="Proteomes" id="UP000766698"/>
    </source>
</evidence>
<feature type="compositionally biased region" description="Basic and acidic residues" evidence="7">
    <location>
        <begin position="30"/>
        <end position="46"/>
    </location>
</feature>
<reference evidence="11" key="1">
    <citation type="journal article" date="2020" name="Syst. Appl. Microbiol.">
        <title>Streptomyces alkaliterrae sp. nov., isolated from an alkaline soil, and emended descriptions of Streptomyces alkaliphilus, Streptomyces calidiresistens and Streptomyces durbertensis.</title>
        <authorList>
            <person name="Swiecimska M."/>
            <person name="Golinska P."/>
            <person name="Nouioui I."/>
            <person name="Wypij M."/>
            <person name="Rai M."/>
            <person name="Sangal V."/>
            <person name="Goodfellow M."/>
        </authorList>
    </citation>
    <scope>NUCLEOTIDE SEQUENCE [LARGE SCALE GENOMIC DNA]</scope>
    <source>
        <strain evidence="11">DSM 104538</strain>
    </source>
</reference>
<evidence type="ECO:0000256" key="7">
    <source>
        <dbReference type="SAM" id="MobiDB-lite"/>
    </source>
</evidence>
<dbReference type="EMBL" id="WMLF01000395">
    <property type="protein sequence ID" value="MBB1246046.1"/>
    <property type="molecule type" value="Genomic_DNA"/>
</dbReference>
<feature type="domain" description="Subtilisin inhibitor" evidence="9">
    <location>
        <begin position="49"/>
        <end position="128"/>
    </location>
</feature>
<dbReference type="InterPro" id="IPR023549">
    <property type="entry name" value="Subtilisin_inhibitor"/>
</dbReference>